<feature type="domain" description="N-acetyltransferase" evidence="1">
    <location>
        <begin position="24"/>
        <end position="114"/>
    </location>
</feature>
<accession>A0A9Q4GI88</accession>
<organism evidence="2 3">
    <name type="scientific">Halorutilus salinus</name>
    <dbReference type="NCBI Taxonomy" id="2487751"/>
    <lineage>
        <taxon>Archaea</taxon>
        <taxon>Methanobacteriati</taxon>
        <taxon>Methanobacteriota</taxon>
        <taxon>Stenosarchaea group</taxon>
        <taxon>Halobacteria</taxon>
        <taxon>Halorutilales</taxon>
        <taxon>Halorutilaceae</taxon>
        <taxon>Halorutilus</taxon>
    </lineage>
</organism>
<keyword evidence="3" id="KW-1185">Reference proteome</keyword>
<dbReference type="Proteomes" id="UP001149411">
    <property type="component" value="Unassembled WGS sequence"/>
</dbReference>
<dbReference type="InterPro" id="IPR000182">
    <property type="entry name" value="GNAT_dom"/>
</dbReference>
<sequence>MSIEHEVVGWSDATLELDDTDFAYAGKFRLPSGKAVTRDTDTGDTVAVLSFSPDRADPDGVRVRYFTARDDLRGEGIGSSLLGFASDRLLERYGTVRISVNNPYAYEAAHKAGFVWTGDTAGLAELVLRKPAEDTDTGTDERYVEGLRRFADRDLTDGEEGFVRRKLRD</sequence>
<name>A0A9Q4GI88_9EURY</name>
<dbReference type="InterPro" id="IPR016181">
    <property type="entry name" value="Acyl_CoA_acyltransferase"/>
</dbReference>
<dbReference type="GO" id="GO:0016747">
    <property type="term" value="F:acyltransferase activity, transferring groups other than amino-acyl groups"/>
    <property type="evidence" value="ECO:0007669"/>
    <property type="project" value="InterPro"/>
</dbReference>
<gene>
    <name evidence="2" type="ORF">EGH25_04295</name>
</gene>
<evidence type="ECO:0000313" key="3">
    <source>
        <dbReference type="Proteomes" id="UP001149411"/>
    </source>
</evidence>
<comment type="caution">
    <text evidence="2">The sequence shown here is derived from an EMBL/GenBank/DDBJ whole genome shotgun (WGS) entry which is preliminary data.</text>
</comment>
<dbReference type="EMBL" id="RKLV01000003">
    <property type="protein sequence ID" value="MCX2818573.1"/>
    <property type="molecule type" value="Genomic_DNA"/>
</dbReference>
<reference evidence="2" key="1">
    <citation type="submission" date="2022-09" db="EMBL/GenBank/DDBJ databases">
        <title>Haloadaptaus new haloarchaeum isolated from saline soil.</title>
        <authorList>
            <person name="Duran-Viseras A."/>
            <person name="Sanchez-Porro C."/>
            <person name="Ventosa A."/>
        </authorList>
    </citation>
    <scope>NUCLEOTIDE SEQUENCE</scope>
    <source>
        <strain evidence="2">F3-133</strain>
    </source>
</reference>
<dbReference type="RefSeq" id="WP_266086414.1">
    <property type="nucleotide sequence ID" value="NZ_RKLV01000003.1"/>
</dbReference>
<proteinExistence type="predicted"/>
<dbReference type="SUPFAM" id="SSF55729">
    <property type="entry name" value="Acyl-CoA N-acyltransferases (Nat)"/>
    <property type="match status" value="1"/>
</dbReference>
<dbReference type="Pfam" id="PF00583">
    <property type="entry name" value="Acetyltransf_1"/>
    <property type="match status" value="1"/>
</dbReference>
<protein>
    <submittedName>
        <fullName evidence="2">GNAT family N-acetyltransferase</fullName>
    </submittedName>
</protein>
<evidence type="ECO:0000313" key="2">
    <source>
        <dbReference type="EMBL" id="MCX2818573.1"/>
    </source>
</evidence>
<dbReference type="AlphaFoldDB" id="A0A9Q4GI88"/>
<evidence type="ECO:0000259" key="1">
    <source>
        <dbReference type="Pfam" id="PF00583"/>
    </source>
</evidence>
<dbReference type="Gene3D" id="3.40.630.30">
    <property type="match status" value="1"/>
</dbReference>